<dbReference type="SMART" id="SM00382">
    <property type="entry name" value="AAA"/>
    <property type="match status" value="2"/>
</dbReference>
<keyword evidence="6" id="KW-0067">ATP-binding</keyword>
<sequence>MECNIVTSPIGDNNPAIDYFDPIGVAELRRTLSASSPIAHHHTGLSDRPPLSITQDHLGHHDGDSQGRLNGQNVPAHSITAGSDETTVAPSEASNDGVERQGGQEVGFDFDEALRDYIIRRESAGIEPRRLGVLFEELEVIGLGASARHQPTLGSLFNPMEILRGIQSKRHPPLRSILSGFEGVVRPGEMLLVLGRPGAGCSTLLKTLTNQTDSFHAVNGDVAFSSLTPDLLASRFRGDVQYIPEDDLHFPTLTVEETIRFAARCRAPAEGQSSENRNHIIGAHTREEYEKTVAEVYMTLFGLRHVRDSVVGDEKLRGVSGGEKKRVSIAEAMAARALVSAWDNSTRGLDSSTALSYLMALRVATTHLQRTTMVCLYQASDAMYALFDKVCLIYEGRMVYFGPSKEAKSYFEGMGWKARNRQSVPDFLVSVTDEEARIIKDANETVREDPGTKEFKAPVDGPGHMDVGSALSDIRPPIPKTPAEFATYYLCSDVARRNFQDMDAFRKECGLKPRCSAAYKQSALREHGKRARRGSPYVISIFLQLQAVMRRRVLIVKGDWVTQALTTGTFVIQAVIIGTVFVNTPETTGSYFSRGGVIFFALFLPALFTMSEIPSLFKQRPIVRRHERAAMYHPMIEALAMTIVDIPVTFITISIYSIVLYFVVGFQRSAGQFFIFFLFVFVTCLSMKAVFRALASAFAVEAPAQAIAGVMLLALSLYSGYQIPIPSMIGALRWISYINPIRYSFEGVIVNEFHTLDGQCSNLVPSGPGYDGISVDNQVCTTVGSVAGRATVDGNAFLSIGFGYVYSHLWRNFGILLAFGIGFTLALLIFTEIQTTSARAGTDVVLFKSGSDAVVLKEAEAAVGDDEEKDVPAAGANGPGEPDHRRRAEERKALSAEQPKMTDIFSWSHIRYTIPVGRHEHRVLLDDVSGYVAPGKLTALMGASGAGKTTLLNVLAQRTDTGVVSGDRYVNGQSLPGDFQAQTGYCQQMDTHVPTTTVREALQFSARLRQPASVSTAEKDLYADKCLKMCGLEEFADAMVGTLGVEHKKRTTIGVELAAKPRLLLFLDEPTSGLDSQSAWAIVAFLRDLADNGQAILCTIHQPSAELFQVFDRLLLLQSGGKTVYFGDTGNNATTIINYFESNGGRQCKPGENPAEYMLEVIGAGATAVSDRDWNKTWIKTEGAKGLEADLDKIHADGRQQSPVDTTLSSTHAASFAYQLKELTARQYVSYWRNPPYLMSKLTLNIIGGLFIGFTFFNAGDSQQDTQNKVFSIFMATVLSSPLAGQMHVPYINSRDIFEIRERSSRMYSWVTLVTAQILVEIPWNILGSTLFFFCWYWTVGFPGSRAGYTYLMFGVLFPCYFTTIALAVASMAPSAEIAGLLFNFLFSFVLTFNGVLQPFSHLGWWKWMYHLSPYTYLIEGLLGQAIGHRDMVCSENEIATVNPPPGNTCAQLFQDYITNNGGYLNNPDAASGCEFCSTRTTDEYLGRTFNIQYSHRWRDLGIFCAFIVFNTVAAYAFTYMFRVRSGSLLGSIRKRFPSRQ</sequence>
<keyword evidence="4 10" id="KW-0812">Transmembrane</keyword>
<dbReference type="STRING" id="1137138.A0A067NZW8"/>
<evidence type="ECO:0000313" key="13">
    <source>
        <dbReference type="Proteomes" id="UP000027073"/>
    </source>
</evidence>
<dbReference type="Pfam" id="PF19055">
    <property type="entry name" value="ABC2_membrane_7"/>
    <property type="match status" value="1"/>
</dbReference>
<reference evidence="13" key="1">
    <citation type="journal article" date="2014" name="Proc. Natl. Acad. Sci. U.S.A.">
        <title>Extensive sampling of basidiomycete genomes demonstrates inadequacy of the white-rot/brown-rot paradigm for wood decay fungi.</title>
        <authorList>
            <person name="Riley R."/>
            <person name="Salamov A.A."/>
            <person name="Brown D.W."/>
            <person name="Nagy L.G."/>
            <person name="Floudas D."/>
            <person name="Held B.W."/>
            <person name="Levasseur A."/>
            <person name="Lombard V."/>
            <person name="Morin E."/>
            <person name="Otillar R."/>
            <person name="Lindquist E.A."/>
            <person name="Sun H."/>
            <person name="LaButti K.M."/>
            <person name="Schmutz J."/>
            <person name="Jabbour D."/>
            <person name="Luo H."/>
            <person name="Baker S.E."/>
            <person name="Pisabarro A.G."/>
            <person name="Walton J.D."/>
            <person name="Blanchette R.A."/>
            <person name="Henrissat B."/>
            <person name="Martin F."/>
            <person name="Cullen D."/>
            <person name="Hibbett D.S."/>
            <person name="Grigoriev I.V."/>
        </authorList>
    </citation>
    <scope>NUCLEOTIDE SEQUENCE [LARGE SCALE GENOMIC DNA]</scope>
    <source>
        <strain evidence="13">PC15</strain>
    </source>
</reference>
<accession>A0A067NZW8</accession>
<dbReference type="InParanoid" id="A0A067NZW8"/>
<dbReference type="Gene3D" id="3.40.50.300">
    <property type="entry name" value="P-loop containing nucleotide triphosphate hydrolases"/>
    <property type="match status" value="2"/>
</dbReference>
<feature type="compositionally biased region" description="Basic and acidic residues" evidence="9">
    <location>
        <begin position="881"/>
        <end position="894"/>
    </location>
</feature>
<dbReference type="InterPro" id="IPR029481">
    <property type="entry name" value="ABC_trans_N"/>
</dbReference>
<keyword evidence="7 10" id="KW-1133">Transmembrane helix</keyword>
<dbReference type="GO" id="GO:0005524">
    <property type="term" value="F:ATP binding"/>
    <property type="evidence" value="ECO:0007669"/>
    <property type="project" value="UniProtKB-KW"/>
</dbReference>
<feature type="transmembrane region" description="Helical" evidence="10">
    <location>
        <begin position="809"/>
        <end position="830"/>
    </location>
</feature>
<feature type="transmembrane region" description="Helical" evidence="10">
    <location>
        <begin position="560"/>
        <end position="582"/>
    </location>
</feature>
<protein>
    <recommendedName>
        <fullName evidence="11">ABC transporter domain-containing protein</fullName>
    </recommendedName>
</protein>
<proteinExistence type="inferred from homology"/>
<dbReference type="HOGENOM" id="CLU_000604_35_0_1"/>
<name>A0A067NZW8_PLEO1</name>
<evidence type="ECO:0000256" key="4">
    <source>
        <dbReference type="ARBA" id="ARBA00022692"/>
    </source>
</evidence>
<evidence type="ECO:0000256" key="10">
    <source>
        <dbReference type="SAM" id="Phobius"/>
    </source>
</evidence>
<dbReference type="InterPro" id="IPR003593">
    <property type="entry name" value="AAA+_ATPase"/>
</dbReference>
<dbReference type="InterPro" id="IPR034003">
    <property type="entry name" value="ABCG_PDR_2"/>
</dbReference>
<evidence type="ECO:0000256" key="3">
    <source>
        <dbReference type="ARBA" id="ARBA00022448"/>
    </source>
</evidence>
<feature type="region of interest" description="Disordered" evidence="9">
    <location>
        <begin position="863"/>
        <end position="894"/>
    </location>
</feature>
<evidence type="ECO:0000313" key="12">
    <source>
        <dbReference type="EMBL" id="KDQ32535.1"/>
    </source>
</evidence>
<dbReference type="Pfam" id="PF01061">
    <property type="entry name" value="ABC2_membrane"/>
    <property type="match status" value="2"/>
</dbReference>
<evidence type="ECO:0000259" key="11">
    <source>
        <dbReference type="PROSITE" id="PS50893"/>
    </source>
</evidence>
<comment type="similarity">
    <text evidence="2">Belongs to the ABC transporter superfamily. ABCG family. PDR (TC 3.A.1.205) subfamily.</text>
</comment>
<dbReference type="CDD" id="cd03233">
    <property type="entry name" value="ABCG_PDR_domain1"/>
    <property type="match status" value="1"/>
</dbReference>
<dbReference type="Proteomes" id="UP000027073">
    <property type="component" value="Unassembled WGS sequence"/>
</dbReference>
<feature type="transmembrane region" description="Helical" evidence="10">
    <location>
        <begin position="1271"/>
        <end position="1289"/>
    </location>
</feature>
<feature type="transmembrane region" description="Helical" evidence="10">
    <location>
        <begin position="1351"/>
        <end position="1369"/>
    </location>
</feature>
<feature type="transmembrane region" description="Helical" evidence="10">
    <location>
        <begin position="1242"/>
        <end position="1259"/>
    </location>
</feature>
<feature type="transmembrane region" description="Helical" evidence="10">
    <location>
        <begin position="1310"/>
        <end position="1339"/>
    </location>
</feature>
<dbReference type="InterPro" id="IPR010929">
    <property type="entry name" value="PDR_CDR_ABC"/>
</dbReference>
<dbReference type="InterPro" id="IPR027417">
    <property type="entry name" value="P-loop_NTPase"/>
</dbReference>
<dbReference type="Pfam" id="PF00005">
    <property type="entry name" value="ABC_tran"/>
    <property type="match status" value="2"/>
</dbReference>
<feature type="transmembrane region" description="Helical" evidence="10">
    <location>
        <begin position="597"/>
        <end position="617"/>
    </location>
</feature>
<keyword evidence="5" id="KW-0547">Nucleotide-binding</keyword>
<evidence type="ECO:0000256" key="8">
    <source>
        <dbReference type="ARBA" id="ARBA00023136"/>
    </source>
</evidence>
<dbReference type="PANTHER" id="PTHR19241">
    <property type="entry name" value="ATP-BINDING CASSETTE TRANSPORTER"/>
    <property type="match status" value="1"/>
</dbReference>
<dbReference type="GO" id="GO:0016020">
    <property type="term" value="C:membrane"/>
    <property type="evidence" value="ECO:0007669"/>
    <property type="project" value="UniProtKB-SubCell"/>
</dbReference>
<dbReference type="FunCoup" id="A0A067NZW8">
    <property type="interactions" value="97"/>
</dbReference>
<evidence type="ECO:0000256" key="1">
    <source>
        <dbReference type="ARBA" id="ARBA00004141"/>
    </source>
</evidence>
<evidence type="ECO:0000256" key="2">
    <source>
        <dbReference type="ARBA" id="ARBA00006012"/>
    </source>
</evidence>
<dbReference type="PROSITE" id="PS50893">
    <property type="entry name" value="ABC_TRANSPORTER_2"/>
    <property type="match status" value="2"/>
</dbReference>
<evidence type="ECO:0000256" key="6">
    <source>
        <dbReference type="ARBA" id="ARBA00022840"/>
    </source>
</evidence>
<dbReference type="InterPro" id="IPR003439">
    <property type="entry name" value="ABC_transporter-like_ATP-bd"/>
</dbReference>
<feature type="region of interest" description="Disordered" evidence="9">
    <location>
        <begin position="39"/>
        <end position="105"/>
    </location>
</feature>
<feature type="domain" description="ABC transporter" evidence="11">
    <location>
        <begin position="163"/>
        <end position="420"/>
    </location>
</feature>
<evidence type="ECO:0000256" key="5">
    <source>
        <dbReference type="ARBA" id="ARBA00022741"/>
    </source>
</evidence>
<dbReference type="SUPFAM" id="SSF52540">
    <property type="entry name" value="P-loop containing nucleoside triphosphate hydrolases"/>
    <property type="match status" value="2"/>
</dbReference>
<feature type="compositionally biased region" description="Polar residues" evidence="9">
    <location>
        <begin position="67"/>
        <end position="94"/>
    </location>
</feature>
<feature type="transmembrane region" description="Helical" evidence="10">
    <location>
        <begin position="1501"/>
        <end position="1522"/>
    </location>
</feature>
<comment type="subcellular location">
    <subcellularLocation>
        <location evidence="1">Membrane</location>
        <topology evidence="1">Multi-pass membrane protein</topology>
    </subcellularLocation>
</comment>
<dbReference type="InterPro" id="IPR017871">
    <property type="entry name" value="ABC_transporter-like_CS"/>
</dbReference>
<evidence type="ECO:0000256" key="7">
    <source>
        <dbReference type="ARBA" id="ARBA00022989"/>
    </source>
</evidence>
<feature type="transmembrane region" description="Helical" evidence="10">
    <location>
        <begin position="1381"/>
        <end position="1400"/>
    </location>
</feature>
<keyword evidence="8 10" id="KW-0472">Membrane</keyword>
<organism evidence="12 13">
    <name type="scientific">Pleurotus ostreatus (strain PC15)</name>
    <name type="common">Oyster mushroom</name>
    <dbReference type="NCBI Taxonomy" id="1137138"/>
    <lineage>
        <taxon>Eukaryota</taxon>
        <taxon>Fungi</taxon>
        <taxon>Dikarya</taxon>
        <taxon>Basidiomycota</taxon>
        <taxon>Agaricomycotina</taxon>
        <taxon>Agaricomycetes</taxon>
        <taxon>Agaricomycetidae</taxon>
        <taxon>Agaricales</taxon>
        <taxon>Pleurotineae</taxon>
        <taxon>Pleurotaceae</taxon>
        <taxon>Pleurotus</taxon>
    </lineage>
</organism>
<dbReference type="VEuPathDB" id="FungiDB:PLEOSDRAFT_1060331"/>
<gene>
    <name evidence="12" type="ORF">PLEOSDRAFT_1060331</name>
</gene>
<dbReference type="InterPro" id="IPR043926">
    <property type="entry name" value="ABCG_dom"/>
</dbReference>
<dbReference type="PROSITE" id="PS00211">
    <property type="entry name" value="ABC_TRANSPORTER_1"/>
    <property type="match status" value="1"/>
</dbReference>
<feature type="transmembrane region" description="Helical" evidence="10">
    <location>
        <begin position="638"/>
        <end position="664"/>
    </location>
</feature>
<keyword evidence="3" id="KW-0813">Transport</keyword>
<dbReference type="EMBL" id="KL198004">
    <property type="protein sequence ID" value="KDQ32535.1"/>
    <property type="molecule type" value="Genomic_DNA"/>
</dbReference>
<dbReference type="GO" id="GO:0016887">
    <property type="term" value="F:ATP hydrolysis activity"/>
    <property type="evidence" value="ECO:0007669"/>
    <property type="project" value="InterPro"/>
</dbReference>
<dbReference type="Pfam" id="PF14510">
    <property type="entry name" value="ABC_trans_N"/>
    <property type="match status" value="1"/>
</dbReference>
<feature type="domain" description="ABC transporter" evidence="11">
    <location>
        <begin position="899"/>
        <end position="1144"/>
    </location>
</feature>
<dbReference type="OrthoDB" id="245989at2759"/>
<dbReference type="InterPro" id="IPR034001">
    <property type="entry name" value="ABCG_PDR_1"/>
</dbReference>
<dbReference type="Pfam" id="PF06422">
    <property type="entry name" value="PDR_CDR"/>
    <property type="match status" value="2"/>
</dbReference>
<dbReference type="CDD" id="cd03232">
    <property type="entry name" value="ABCG_PDR_domain2"/>
    <property type="match status" value="1"/>
</dbReference>
<feature type="transmembrane region" description="Helical" evidence="10">
    <location>
        <begin position="670"/>
        <end position="691"/>
    </location>
</feature>
<dbReference type="InterPro" id="IPR013525">
    <property type="entry name" value="ABC2_TM"/>
</dbReference>
<evidence type="ECO:0000256" key="9">
    <source>
        <dbReference type="SAM" id="MobiDB-lite"/>
    </source>
</evidence>
<dbReference type="GO" id="GO:0140359">
    <property type="term" value="F:ABC-type transporter activity"/>
    <property type="evidence" value="ECO:0007669"/>
    <property type="project" value="InterPro"/>
</dbReference>
<dbReference type="FunFam" id="3.40.50.300:FF:000054">
    <property type="entry name" value="ABC multidrug transporter atrF"/>
    <property type="match status" value="1"/>
</dbReference>